<evidence type="ECO:0000256" key="1">
    <source>
        <dbReference type="SAM" id="MobiDB-lite"/>
    </source>
</evidence>
<dbReference type="RefSeq" id="WP_269413596.1">
    <property type="nucleotide sequence ID" value="NZ_JAPWGL010000001.1"/>
</dbReference>
<organism evidence="2 3">
    <name type="scientific">Pedobacter rhodius</name>
    <dbReference type="NCBI Taxonomy" id="3004098"/>
    <lineage>
        <taxon>Bacteria</taxon>
        <taxon>Pseudomonadati</taxon>
        <taxon>Bacteroidota</taxon>
        <taxon>Sphingobacteriia</taxon>
        <taxon>Sphingobacteriales</taxon>
        <taxon>Sphingobacteriaceae</taxon>
        <taxon>Pedobacter</taxon>
    </lineage>
</organism>
<keyword evidence="3" id="KW-1185">Reference proteome</keyword>
<protein>
    <submittedName>
        <fullName evidence="2">Uncharacterized protein</fullName>
    </submittedName>
</protein>
<dbReference type="Proteomes" id="UP001144341">
    <property type="component" value="Unassembled WGS sequence"/>
</dbReference>
<evidence type="ECO:0000313" key="2">
    <source>
        <dbReference type="EMBL" id="MCZ4221759.1"/>
    </source>
</evidence>
<sequence length="62" mass="7050">MAPLKTDEIQNDTLTRISKEEENNQFLEMHPEAYKVKGPSPDKMQSVSASLRKYAHGLYGLL</sequence>
<proteinExistence type="predicted"/>
<dbReference type="EMBL" id="JAPWGL010000001">
    <property type="protein sequence ID" value="MCZ4221759.1"/>
    <property type="molecule type" value="Genomic_DNA"/>
</dbReference>
<evidence type="ECO:0000313" key="3">
    <source>
        <dbReference type="Proteomes" id="UP001144341"/>
    </source>
</evidence>
<gene>
    <name evidence="2" type="ORF">O0931_00460</name>
</gene>
<accession>A0ABT4KSE0</accession>
<comment type="caution">
    <text evidence="2">The sequence shown here is derived from an EMBL/GenBank/DDBJ whole genome shotgun (WGS) entry which is preliminary data.</text>
</comment>
<feature type="region of interest" description="Disordered" evidence="1">
    <location>
        <begin position="1"/>
        <end position="42"/>
    </location>
</feature>
<reference evidence="2" key="1">
    <citation type="submission" date="2022-12" db="EMBL/GenBank/DDBJ databases">
        <title>Genome sequence of SJ11.</title>
        <authorList>
            <person name="Woo H."/>
        </authorList>
    </citation>
    <scope>NUCLEOTIDE SEQUENCE</scope>
    <source>
        <strain evidence="2">SJ11</strain>
    </source>
</reference>
<name>A0ABT4KSE0_9SPHI</name>